<keyword evidence="1" id="KW-1133">Transmembrane helix</keyword>
<protein>
    <submittedName>
        <fullName evidence="2">Uncharacterized protein</fullName>
    </submittedName>
</protein>
<keyword evidence="3" id="KW-1185">Reference proteome</keyword>
<keyword evidence="1" id="KW-0812">Transmembrane</keyword>
<proteinExistence type="predicted"/>
<dbReference type="EMBL" id="CP074132">
    <property type="protein sequence ID" value="QUX26789.1"/>
    <property type="molecule type" value="Genomic_DNA"/>
</dbReference>
<feature type="transmembrane region" description="Helical" evidence="1">
    <location>
        <begin position="6"/>
        <end position="22"/>
    </location>
</feature>
<organism evidence="2 3">
    <name type="scientific">Nocardiopsis akebiae</name>
    <dbReference type="NCBI Taxonomy" id="2831968"/>
    <lineage>
        <taxon>Bacteria</taxon>
        <taxon>Bacillati</taxon>
        <taxon>Actinomycetota</taxon>
        <taxon>Actinomycetes</taxon>
        <taxon>Streptosporangiales</taxon>
        <taxon>Nocardiopsidaceae</taxon>
        <taxon>Nocardiopsis</taxon>
    </lineage>
</organism>
<keyword evidence="1" id="KW-0472">Membrane</keyword>
<gene>
    <name evidence="2" type="ORF">KGD83_15485</name>
</gene>
<evidence type="ECO:0000313" key="2">
    <source>
        <dbReference type="EMBL" id="QUX26789.1"/>
    </source>
</evidence>
<name>A0ABX8C014_9ACTN</name>
<sequence>MADTPALGVFGTVVAVAVLHYARDRRMLDRMVLRAGENLTPVDGSPCPVTIPTAPPTVLPGPLLEPRGHGGLAARRGVRPGAL</sequence>
<evidence type="ECO:0000313" key="3">
    <source>
        <dbReference type="Proteomes" id="UP000678016"/>
    </source>
</evidence>
<dbReference type="RefSeq" id="WP_212639890.1">
    <property type="nucleotide sequence ID" value="NZ_CP074132.1"/>
</dbReference>
<reference evidence="3" key="1">
    <citation type="submission" date="2021-05" db="EMBL/GenBank/DDBJ databases">
        <title>Direct Submission.</title>
        <authorList>
            <person name="Li K."/>
            <person name="Gao J."/>
        </authorList>
    </citation>
    <scope>NUCLEOTIDE SEQUENCE [LARGE SCALE GENOMIC DNA]</scope>
    <source>
        <strain evidence="3">HDS12</strain>
    </source>
</reference>
<evidence type="ECO:0000256" key="1">
    <source>
        <dbReference type="SAM" id="Phobius"/>
    </source>
</evidence>
<accession>A0ABX8C014</accession>
<dbReference type="Proteomes" id="UP000678016">
    <property type="component" value="Chromosome"/>
</dbReference>